<evidence type="ECO:0000259" key="1">
    <source>
        <dbReference type="Pfam" id="PF08402"/>
    </source>
</evidence>
<dbReference type="InterPro" id="IPR008995">
    <property type="entry name" value="Mo/tungstate-bd_C_term_dom"/>
</dbReference>
<dbReference type="Gene3D" id="2.40.50.100">
    <property type="match status" value="1"/>
</dbReference>
<dbReference type="EMBL" id="VHLH01000025">
    <property type="protein sequence ID" value="TPW26931.1"/>
    <property type="molecule type" value="Genomic_DNA"/>
</dbReference>
<reference evidence="2 3" key="1">
    <citation type="submission" date="2019-06" db="EMBL/GenBank/DDBJ databases">
        <authorList>
            <person name="Li M."/>
        </authorList>
    </citation>
    <scope>NUCLEOTIDE SEQUENCE [LARGE SCALE GENOMIC DNA]</scope>
    <source>
        <strain evidence="2 3">BGMRC6574</strain>
    </source>
</reference>
<comment type="caution">
    <text evidence="2">The sequence shown here is derived from an EMBL/GenBank/DDBJ whole genome shotgun (WGS) entry which is preliminary data.</text>
</comment>
<evidence type="ECO:0000313" key="3">
    <source>
        <dbReference type="Proteomes" id="UP000320314"/>
    </source>
</evidence>
<dbReference type="AlphaFoldDB" id="A0A506U136"/>
<feature type="domain" description="Transport-associated OB type 2" evidence="1">
    <location>
        <begin position="30"/>
        <end position="98"/>
    </location>
</feature>
<dbReference type="GO" id="GO:0005524">
    <property type="term" value="F:ATP binding"/>
    <property type="evidence" value="ECO:0007669"/>
    <property type="project" value="InterPro"/>
</dbReference>
<dbReference type="RefSeq" id="WP_141167547.1">
    <property type="nucleotide sequence ID" value="NZ_VHLH01000025.1"/>
</dbReference>
<dbReference type="InterPro" id="IPR012340">
    <property type="entry name" value="NA-bd_OB-fold"/>
</dbReference>
<keyword evidence="3" id="KW-1185">Reference proteome</keyword>
<name>A0A506U136_9HYPH</name>
<evidence type="ECO:0000313" key="2">
    <source>
        <dbReference type="EMBL" id="TPW26931.1"/>
    </source>
</evidence>
<dbReference type="GO" id="GO:0043190">
    <property type="term" value="C:ATP-binding cassette (ABC) transporter complex"/>
    <property type="evidence" value="ECO:0007669"/>
    <property type="project" value="InterPro"/>
</dbReference>
<dbReference type="OrthoDB" id="8018535at2"/>
<proteinExistence type="predicted"/>
<dbReference type="SUPFAM" id="SSF50331">
    <property type="entry name" value="MOP-like"/>
    <property type="match status" value="1"/>
</dbReference>
<dbReference type="Proteomes" id="UP000320314">
    <property type="component" value="Unassembled WGS sequence"/>
</dbReference>
<protein>
    <submittedName>
        <fullName evidence="2">TOBE domain-containing protein</fullName>
    </submittedName>
</protein>
<gene>
    <name evidence="2" type="ORF">FJU11_13255</name>
</gene>
<dbReference type="Pfam" id="PF08402">
    <property type="entry name" value="TOBE_2"/>
    <property type="match status" value="1"/>
</dbReference>
<dbReference type="InterPro" id="IPR013611">
    <property type="entry name" value="Transp-assoc_OB_typ2"/>
</dbReference>
<dbReference type="GO" id="GO:0022857">
    <property type="term" value="F:transmembrane transporter activity"/>
    <property type="evidence" value="ECO:0007669"/>
    <property type="project" value="InterPro"/>
</dbReference>
<sequence>MATGRKIIVRQKPISRIDAYSSRSGRTVVLGLRPEHLKTSSSNGISATLSQIEPTGAFTIQLFDVDGVEVTQMFEGLPSARIGDQTFLTSSPDLIHLFDPDDGSRIQS</sequence>
<organism evidence="2 3">
    <name type="scientific">Pararhizobium mangrovi</name>
    <dbReference type="NCBI Taxonomy" id="2590452"/>
    <lineage>
        <taxon>Bacteria</taxon>
        <taxon>Pseudomonadati</taxon>
        <taxon>Pseudomonadota</taxon>
        <taxon>Alphaproteobacteria</taxon>
        <taxon>Hyphomicrobiales</taxon>
        <taxon>Rhizobiaceae</taxon>
        <taxon>Rhizobium/Agrobacterium group</taxon>
        <taxon>Pararhizobium</taxon>
    </lineage>
</organism>
<dbReference type="Gene3D" id="2.40.50.140">
    <property type="entry name" value="Nucleic acid-binding proteins"/>
    <property type="match status" value="1"/>
</dbReference>
<accession>A0A506U136</accession>